<dbReference type="PANTHER" id="PTHR11949">
    <property type="entry name" value="INTERFERON REGULATORY FACTOR"/>
    <property type="match status" value="1"/>
</dbReference>
<proteinExistence type="predicted"/>
<dbReference type="Pfam" id="PF00605">
    <property type="entry name" value="IRF"/>
    <property type="match status" value="1"/>
</dbReference>
<dbReference type="PROSITE" id="PS51507">
    <property type="entry name" value="IRF_2"/>
    <property type="match status" value="1"/>
</dbReference>
<dbReference type="InterPro" id="IPR036388">
    <property type="entry name" value="WH-like_DNA-bd_sf"/>
</dbReference>
<dbReference type="SUPFAM" id="SSF49879">
    <property type="entry name" value="SMAD/FHA domain"/>
    <property type="match status" value="1"/>
</dbReference>
<dbReference type="EMBL" id="BFAA01012412">
    <property type="protein sequence ID" value="GCB75167.1"/>
    <property type="molecule type" value="Genomic_DNA"/>
</dbReference>
<feature type="non-terminal residue" evidence="2">
    <location>
        <position position="1"/>
    </location>
</feature>
<dbReference type="InterPro" id="IPR008984">
    <property type="entry name" value="SMAD_FHA_dom_sf"/>
</dbReference>
<dbReference type="GO" id="GO:0000981">
    <property type="term" value="F:DNA-binding transcription factor activity, RNA polymerase II-specific"/>
    <property type="evidence" value="ECO:0007669"/>
    <property type="project" value="TreeGrafter"/>
</dbReference>
<dbReference type="PANTHER" id="PTHR11949:SF2">
    <property type="entry name" value="INTERFERON REGULATORY FACTOR 7"/>
    <property type="match status" value="1"/>
</dbReference>
<comment type="caution">
    <text evidence="2">The sequence shown here is derived from an EMBL/GenBank/DDBJ whole genome shotgun (WGS) entry which is preliminary data.</text>
</comment>
<dbReference type="Proteomes" id="UP000288216">
    <property type="component" value="Unassembled WGS sequence"/>
</dbReference>
<organism evidence="2 3">
    <name type="scientific">Scyliorhinus torazame</name>
    <name type="common">Cloudy catshark</name>
    <name type="synonym">Catulus torazame</name>
    <dbReference type="NCBI Taxonomy" id="75743"/>
    <lineage>
        <taxon>Eukaryota</taxon>
        <taxon>Metazoa</taxon>
        <taxon>Chordata</taxon>
        <taxon>Craniata</taxon>
        <taxon>Vertebrata</taxon>
        <taxon>Chondrichthyes</taxon>
        <taxon>Elasmobranchii</taxon>
        <taxon>Galeomorphii</taxon>
        <taxon>Galeoidea</taxon>
        <taxon>Carcharhiniformes</taxon>
        <taxon>Scyliorhinidae</taxon>
        <taxon>Scyliorhinus</taxon>
    </lineage>
</organism>
<dbReference type="SMART" id="SM01243">
    <property type="entry name" value="IRF-3"/>
    <property type="match status" value="1"/>
</dbReference>
<dbReference type="GO" id="GO:0000978">
    <property type="term" value="F:RNA polymerase II cis-regulatory region sequence-specific DNA binding"/>
    <property type="evidence" value="ECO:0007669"/>
    <property type="project" value="TreeGrafter"/>
</dbReference>
<dbReference type="STRING" id="75743.A0A401PPW6"/>
<name>A0A401PPW6_SCYTO</name>
<protein>
    <recommendedName>
        <fullName evidence="1">IRF tryptophan pentad repeat domain-containing protein</fullName>
    </recommendedName>
</protein>
<dbReference type="InterPro" id="IPR001346">
    <property type="entry name" value="Interferon_reg_fact_DNA-bd_dom"/>
</dbReference>
<evidence type="ECO:0000259" key="1">
    <source>
        <dbReference type="PROSITE" id="PS51507"/>
    </source>
</evidence>
<evidence type="ECO:0000313" key="3">
    <source>
        <dbReference type="Proteomes" id="UP000288216"/>
    </source>
</evidence>
<reference evidence="2 3" key="1">
    <citation type="journal article" date="2018" name="Nat. Ecol. Evol.">
        <title>Shark genomes provide insights into elasmobranch evolution and the origin of vertebrates.</title>
        <authorList>
            <person name="Hara Y"/>
            <person name="Yamaguchi K"/>
            <person name="Onimaru K"/>
            <person name="Kadota M"/>
            <person name="Koyanagi M"/>
            <person name="Keeley SD"/>
            <person name="Tatsumi K"/>
            <person name="Tanaka K"/>
            <person name="Motone F"/>
            <person name="Kageyama Y"/>
            <person name="Nozu R"/>
            <person name="Adachi N"/>
            <person name="Nishimura O"/>
            <person name="Nakagawa R"/>
            <person name="Tanegashima C"/>
            <person name="Kiyatake I"/>
            <person name="Matsumoto R"/>
            <person name="Murakumo K"/>
            <person name="Nishida K"/>
            <person name="Terakita A"/>
            <person name="Kuratani S"/>
            <person name="Sato K"/>
            <person name="Hyodo S Kuraku.S."/>
        </authorList>
    </citation>
    <scope>NUCLEOTIDE SEQUENCE [LARGE SCALE GENOMIC DNA]</scope>
</reference>
<dbReference type="Pfam" id="PF10401">
    <property type="entry name" value="IRF-3"/>
    <property type="match status" value="1"/>
</dbReference>
<sequence>AWAIVSGKFTEGPRKWKTNFRCALNSNDSFTLIDDNSKESSDPHKVYAITNQKANPAPNLLQEDDNLESRLYISPETSPDQPDFTLYNPHQSFAAFELQDQLDECIPDFGLINLSDSLADQVAPDTLNAVGFFNPMMNGQGNLQVHLGTPHQDNLGVSPAQVVPSVLDQHWEPFHVPQSHIMENVAQEMAVQIPVPDLPLNPAPGAPIVTAAPSQLFQQFPRDFDITIYYRGKGVLQSTVNNSLGCRLYYDEENGRFAQLQPVKFPSTEEINDLQQKRFTNCLLSNVAGGLLLEHKNGDLFGRRLGKCQVFWVRSEASENEDSQKLNRDQEIKLFSLKKFLIELIDFTQQKRGVPQCSTWLCFGQQFQMETMKRKLILVKVVPKLCTLLIEKAHQGGASSLTSENASLQISNSSNTSSIENFMALVNELGSMEWS</sequence>
<dbReference type="Gene3D" id="2.60.200.10">
    <property type="match status" value="1"/>
</dbReference>
<dbReference type="OrthoDB" id="9836034at2759"/>
<dbReference type="Gene3D" id="1.10.10.10">
    <property type="entry name" value="Winged helix-like DNA-binding domain superfamily/Winged helix DNA-binding domain"/>
    <property type="match status" value="1"/>
</dbReference>
<dbReference type="InterPro" id="IPR017855">
    <property type="entry name" value="SMAD-like_dom_sf"/>
</dbReference>
<evidence type="ECO:0000313" key="2">
    <source>
        <dbReference type="EMBL" id="GCB75167.1"/>
    </source>
</evidence>
<gene>
    <name evidence="2" type="ORF">scyTo_0018185</name>
</gene>
<keyword evidence="3" id="KW-1185">Reference proteome</keyword>
<dbReference type="AlphaFoldDB" id="A0A401PPW6"/>
<accession>A0A401PPW6</accession>
<dbReference type="GO" id="GO:0005634">
    <property type="term" value="C:nucleus"/>
    <property type="evidence" value="ECO:0007669"/>
    <property type="project" value="TreeGrafter"/>
</dbReference>
<dbReference type="OMA" id="RLGKCQV"/>
<dbReference type="SUPFAM" id="SSF46785">
    <property type="entry name" value="Winged helix' DNA-binding domain"/>
    <property type="match status" value="1"/>
</dbReference>
<dbReference type="InterPro" id="IPR036390">
    <property type="entry name" value="WH_DNA-bd_sf"/>
</dbReference>
<dbReference type="InterPro" id="IPR019471">
    <property type="entry name" value="Interferon_reg_factor-3"/>
</dbReference>
<dbReference type="GO" id="GO:0045893">
    <property type="term" value="P:positive regulation of DNA-templated transcription"/>
    <property type="evidence" value="ECO:0007669"/>
    <property type="project" value="UniProtKB-ARBA"/>
</dbReference>
<dbReference type="GO" id="GO:0002376">
    <property type="term" value="P:immune system process"/>
    <property type="evidence" value="ECO:0007669"/>
    <property type="project" value="TreeGrafter"/>
</dbReference>
<feature type="domain" description="IRF tryptophan pentad repeat" evidence="1">
    <location>
        <begin position="1"/>
        <end position="51"/>
    </location>
</feature>